<feature type="transmembrane region" description="Helical" evidence="6">
    <location>
        <begin position="365"/>
        <end position="385"/>
    </location>
</feature>
<evidence type="ECO:0000256" key="2">
    <source>
        <dbReference type="ARBA" id="ARBA00022692"/>
    </source>
</evidence>
<dbReference type="GO" id="GO:0071577">
    <property type="term" value="P:zinc ion transmembrane transport"/>
    <property type="evidence" value="ECO:0000318"/>
    <property type="project" value="GO_Central"/>
</dbReference>
<dbReference type="PhylomeDB" id="Q75JD1"/>
<dbReference type="InterPro" id="IPR003689">
    <property type="entry name" value="ZIP"/>
</dbReference>
<dbReference type="Pfam" id="PF02535">
    <property type="entry name" value="Zip"/>
    <property type="match status" value="1"/>
</dbReference>
<reference evidence="7 8" key="1">
    <citation type="journal article" date="2005" name="Nature">
        <title>The genome of the social amoeba Dictyostelium discoideum.</title>
        <authorList>
            <consortium name="The Dictyostelium discoideum Sequencing Consortium"/>
            <person name="Eichinger L."/>
            <person name="Pachebat J.A."/>
            <person name="Glockner G."/>
            <person name="Rajandream M.A."/>
            <person name="Sucgang R."/>
            <person name="Berriman M."/>
            <person name="Song J."/>
            <person name="Olsen R."/>
            <person name="Szafranski K."/>
            <person name="Xu Q."/>
            <person name="Tunggal B."/>
            <person name="Kummerfeld S."/>
            <person name="Madera M."/>
            <person name="Konfortov B.A."/>
            <person name="Rivero F."/>
            <person name="Bankier A.T."/>
            <person name="Lehmann R."/>
            <person name="Hamlin N."/>
            <person name="Davies R."/>
            <person name="Gaudet P."/>
            <person name="Fey P."/>
            <person name="Pilcher K."/>
            <person name="Chen G."/>
            <person name="Saunders D."/>
            <person name="Sodergren E."/>
            <person name="Davis P."/>
            <person name="Kerhornou A."/>
            <person name="Nie X."/>
            <person name="Hall N."/>
            <person name="Anjard C."/>
            <person name="Hemphill L."/>
            <person name="Bason N."/>
            <person name="Farbrother P."/>
            <person name="Desany B."/>
            <person name="Just E."/>
            <person name="Morio T."/>
            <person name="Rost R."/>
            <person name="Churcher C."/>
            <person name="Cooper J."/>
            <person name="Haydock S."/>
            <person name="van Driessche N."/>
            <person name="Cronin A."/>
            <person name="Goodhead I."/>
            <person name="Muzny D."/>
            <person name="Mourier T."/>
            <person name="Pain A."/>
            <person name="Lu M."/>
            <person name="Harper D."/>
            <person name="Lindsay R."/>
            <person name="Hauser H."/>
            <person name="James K."/>
            <person name="Quiles M."/>
            <person name="Madan Babu M."/>
            <person name="Saito T."/>
            <person name="Buchrieser C."/>
            <person name="Wardroper A."/>
            <person name="Felder M."/>
            <person name="Thangavelu M."/>
            <person name="Johnson D."/>
            <person name="Knights A."/>
            <person name="Loulseged H."/>
            <person name="Mungall K."/>
            <person name="Oliver K."/>
            <person name="Price C."/>
            <person name="Quail M.A."/>
            <person name="Urushihara H."/>
            <person name="Hernandez J."/>
            <person name="Rabbinowitsch E."/>
            <person name="Steffen D."/>
            <person name="Sanders M."/>
            <person name="Ma J."/>
            <person name="Kohara Y."/>
            <person name="Sharp S."/>
            <person name="Simmonds M."/>
            <person name="Spiegler S."/>
            <person name="Tivey A."/>
            <person name="Sugano S."/>
            <person name="White B."/>
            <person name="Walker D."/>
            <person name="Woodward J."/>
            <person name="Winckler T."/>
            <person name="Tanaka Y."/>
            <person name="Shaulsky G."/>
            <person name="Schleicher M."/>
            <person name="Weinstock G."/>
            <person name="Rosenthal A."/>
            <person name="Cox E.C."/>
            <person name="Chisholm R.L."/>
            <person name="Gibbs R."/>
            <person name="Loomis W.F."/>
            <person name="Platzer M."/>
            <person name="Kay R.R."/>
            <person name="Williams J."/>
            <person name="Dear P.H."/>
            <person name="Noegel A.A."/>
            <person name="Barrell B."/>
            <person name="Kuspa A."/>
        </authorList>
    </citation>
    <scope>NUCLEOTIDE SEQUENCE [LARGE SCALE GENOMIC DNA]</scope>
    <source>
        <strain evidence="7 8">AX4</strain>
    </source>
</reference>
<gene>
    <name evidence="7" type="ORF">DDB_G0271672</name>
</gene>
<comment type="subcellular location">
    <subcellularLocation>
        <location evidence="1">Membrane</location>
        <topology evidence="1">Multi-pass membrane protein</topology>
    </subcellularLocation>
</comment>
<proteinExistence type="predicted"/>
<dbReference type="dictyBase" id="DDB_G0271672">
    <property type="gene designation" value="zplB"/>
</dbReference>
<evidence type="ECO:0000313" key="7">
    <source>
        <dbReference type="EMBL" id="EAL71526.1"/>
    </source>
</evidence>
<sequence length="389" mass="42062">MSTLTPPTFLTVELCQTAFNNLFKLYYTDHDHSEEEGGGHEGHIHAGVTCEEDPDKQYSKPIHIAAVFIILGVSFLGTMIPILATHIKQLRIPRYAIIVGKSIGIGVVLSCAFIHMLLPAVISLTSECLPESWHEGYEAYPYLFALLAGIVMQFIDFVVLQYLTNKEAKKHLSSSNDNISLHDVHTPGGGDGHTPGGDEHSKSHCHAPSGAHGSHVHGGLLMDPAALKTIEAYLLEFGITVHSVFIGLAVGVVDDSTLKALLVALAFHQFFEGVALGSRISDAKLTSHWHEALLTSIFAVSAPIGIAIGVGVASSLNVNGPTYLIVQGVFDSVCAGILLYIGFSLMIKDFPEDMEELCRGKKYEYFLRAGLFIGLWVGAAMMAFIGKYL</sequence>
<dbReference type="OMA" id="DCTSHDD"/>
<name>Q75JD1_DICDI</name>
<dbReference type="FunCoup" id="Q75JD1">
    <property type="interactions" value="26"/>
</dbReference>
<evidence type="ECO:0000313" key="8">
    <source>
        <dbReference type="Proteomes" id="UP000002195"/>
    </source>
</evidence>
<feature type="region of interest" description="Disordered" evidence="5">
    <location>
        <begin position="183"/>
        <end position="211"/>
    </location>
</feature>
<evidence type="ECO:0000256" key="4">
    <source>
        <dbReference type="ARBA" id="ARBA00023136"/>
    </source>
</evidence>
<feature type="transmembrane region" description="Helical" evidence="6">
    <location>
        <begin position="142"/>
        <end position="163"/>
    </location>
</feature>
<feature type="transmembrane region" description="Helical" evidence="6">
    <location>
        <begin position="95"/>
        <end position="122"/>
    </location>
</feature>
<dbReference type="RefSeq" id="XP_645494.1">
    <property type="nucleotide sequence ID" value="XM_640402.1"/>
</dbReference>
<dbReference type="eggNOG" id="KOG1558">
    <property type="taxonomic scope" value="Eukaryota"/>
</dbReference>
<dbReference type="GO" id="GO:0005886">
    <property type="term" value="C:plasma membrane"/>
    <property type="evidence" value="ECO:0000318"/>
    <property type="project" value="GO_Central"/>
</dbReference>
<feature type="transmembrane region" description="Helical" evidence="6">
    <location>
        <begin position="324"/>
        <end position="345"/>
    </location>
</feature>
<organism evidence="7 8">
    <name type="scientific">Dictyostelium discoideum</name>
    <name type="common">Social amoeba</name>
    <dbReference type="NCBI Taxonomy" id="44689"/>
    <lineage>
        <taxon>Eukaryota</taxon>
        <taxon>Amoebozoa</taxon>
        <taxon>Evosea</taxon>
        <taxon>Eumycetozoa</taxon>
        <taxon>Dictyostelia</taxon>
        <taxon>Dictyosteliales</taxon>
        <taxon>Dictyosteliaceae</taxon>
        <taxon>Dictyostelium</taxon>
    </lineage>
</organism>
<dbReference type="EMBL" id="AAFI02000006">
    <property type="protein sequence ID" value="EAL71526.1"/>
    <property type="molecule type" value="Genomic_DNA"/>
</dbReference>
<evidence type="ECO:0000256" key="6">
    <source>
        <dbReference type="SAM" id="Phobius"/>
    </source>
</evidence>
<evidence type="ECO:0000256" key="1">
    <source>
        <dbReference type="ARBA" id="ARBA00004141"/>
    </source>
</evidence>
<keyword evidence="3 6" id="KW-1133">Transmembrane helix</keyword>
<evidence type="ECO:0000256" key="5">
    <source>
        <dbReference type="SAM" id="MobiDB-lite"/>
    </source>
</evidence>
<dbReference type="STRING" id="44689.Q75JD1"/>
<feature type="transmembrane region" description="Helical" evidence="6">
    <location>
        <begin position="292"/>
        <end position="312"/>
    </location>
</feature>
<dbReference type="PANTHER" id="PTHR11040:SF44">
    <property type="entry name" value="PROTEIN ZNTC-RELATED"/>
    <property type="match status" value="1"/>
</dbReference>
<keyword evidence="2 6" id="KW-0812">Transmembrane</keyword>
<accession>Q75JD1</accession>
<dbReference type="VEuPathDB" id="AmoebaDB:DDB_G0271672"/>
<dbReference type="PaxDb" id="44689-DDB0232108"/>
<comment type="caution">
    <text evidence="7">The sequence shown here is derived from an EMBL/GenBank/DDBJ whole genome shotgun (WGS) entry which is preliminary data.</text>
</comment>
<dbReference type="KEGG" id="ddi:DDB_G0271672"/>
<dbReference type="PANTHER" id="PTHR11040">
    <property type="entry name" value="ZINC/IRON TRANSPORTER"/>
    <property type="match status" value="1"/>
</dbReference>
<accession>Q55AM8</accession>
<feature type="transmembrane region" description="Helical" evidence="6">
    <location>
        <begin position="62"/>
        <end position="83"/>
    </location>
</feature>
<keyword evidence="4 6" id="KW-0472">Membrane</keyword>
<protein>
    <submittedName>
        <fullName evidence="7">ZIP zinc transporter protein</fullName>
    </submittedName>
</protein>
<dbReference type="GeneID" id="8618122"/>
<dbReference type="AlphaFoldDB" id="Q75JD1"/>
<dbReference type="HOGENOM" id="CLU_027089_0_1_1"/>
<dbReference type="Proteomes" id="UP000002195">
    <property type="component" value="Unassembled WGS sequence"/>
</dbReference>
<keyword evidence="8" id="KW-1185">Reference proteome</keyword>
<dbReference type="GO" id="GO:0005385">
    <property type="term" value="F:zinc ion transmembrane transporter activity"/>
    <property type="evidence" value="ECO:0000318"/>
    <property type="project" value="GO_Central"/>
</dbReference>
<evidence type="ECO:0000256" key="3">
    <source>
        <dbReference type="ARBA" id="ARBA00022989"/>
    </source>
</evidence>
<dbReference type="InParanoid" id="Q75JD1"/>